<feature type="domain" description="DUF2421" evidence="7">
    <location>
        <begin position="234"/>
        <end position="448"/>
    </location>
</feature>
<organism evidence="9 10">
    <name type="scientific">Mortierella isabellina</name>
    <name type="common">Filamentous fungus</name>
    <name type="synonym">Umbelopsis isabellina</name>
    <dbReference type="NCBI Taxonomy" id="91625"/>
    <lineage>
        <taxon>Eukaryota</taxon>
        <taxon>Fungi</taxon>
        <taxon>Fungi incertae sedis</taxon>
        <taxon>Mucoromycota</taxon>
        <taxon>Mucoromycotina</taxon>
        <taxon>Umbelopsidomycetes</taxon>
        <taxon>Umbelopsidales</taxon>
        <taxon>Umbelopsidaceae</taxon>
        <taxon>Umbelopsis</taxon>
    </lineage>
</organism>
<feature type="domain" description="Integral membrane bound transporter" evidence="8">
    <location>
        <begin position="98"/>
        <end position="228"/>
    </location>
</feature>
<dbReference type="PANTHER" id="PTHR37994:SF1">
    <property type="entry name" value="ER TRANSPORTER 6TM N-TERMINAL DOMAIN-CONTAINING PROTEIN"/>
    <property type="match status" value="1"/>
</dbReference>
<feature type="transmembrane region" description="Helical" evidence="6">
    <location>
        <begin position="73"/>
        <end position="92"/>
    </location>
</feature>
<feature type="non-terminal residue" evidence="9">
    <location>
        <position position="1"/>
    </location>
</feature>
<feature type="transmembrane region" description="Helical" evidence="6">
    <location>
        <begin position="123"/>
        <end position="146"/>
    </location>
</feature>
<evidence type="ECO:0000259" key="7">
    <source>
        <dbReference type="Pfam" id="PF10334"/>
    </source>
</evidence>
<evidence type="ECO:0000256" key="6">
    <source>
        <dbReference type="SAM" id="Phobius"/>
    </source>
</evidence>
<keyword evidence="2 6" id="KW-0812">Transmembrane</keyword>
<feature type="transmembrane region" description="Helical" evidence="6">
    <location>
        <begin position="181"/>
        <end position="199"/>
    </location>
</feature>
<feature type="transmembrane region" description="Helical" evidence="6">
    <location>
        <begin position="211"/>
        <end position="233"/>
    </location>
</feature>
<dbReference type="InterPro" id="IPR049453">
    <property type="entry name" value="Memb_transporter_dom"/>
</dbReference>
<accession>A0A8H7PF70</accession>
<feature type="compositionally biased region" description="Basic residues" evidence="5">
    <location>
        <begin position="1"/>
        <end position="14"/>
    </location>
</feature>
<reference evidence="9" key="1">
    <citation type="submission" date="2020-12" db="EMBL/GenBank/DDBJ databases">
        <title>Metabolic potential, ecology and presence of endohyphal bacteria is reflected in genomic diversity of Mucoromycotina.</title>
        <authorList>
            <person name="Muszewska A."/>
            <person name="Okrasinska A."/>
            <person name="Steczkiewicz K."/>
            <person name="Drgas O."/>
            <person name="Orlowska M."/>
            <person name="Perlinska-Lenart U."/>
            <person name="Aleksandrzak-Piekarczyk T."/>
            <person name="Szatraj K."/>
            <person name="Zielenkiewicz U."/>
            <person name="Pilsyk S."/>
            <person name="Malc E."/>
            <person name="Mieczkowski P."/>
            <person name="Kruszewska J.S."/>
            <person name="Biernat P."/>
            <person name="Pawlowska J."/>
        </authorList>
    </citation>
    <scope>NUCLEOTIDE SEQUENCE</scope>
    <source>
        <strain evidence="9">WA0000067209</strain>
    </source>
</reference>
<feature type="transmembrane region" description="Helical" evidence="6">
    <location>
        <begin position="152"/>
        <end position="169"/>
    </location>
</feature>
<gene>
    <name evidence="9" type="ORF">INT43_000182</name>
</gene>
<protein>
    <recommendedName>
        <fullName evidence="11">DUF2421 domain-containing protein</fullName>
    </recommendedName>
</protein>
<proteinExistence type="predicted"/>
<dbReference type="GO" id="GO:0016020">
    <property type="term" value="C:membrane"/>
    <property type="evidence" value="ECO:0007669"/>
    <property type="project" value="UniProtKB-SubCell"/>
</dbReference>
<dbReference type="PANTHER" id="PTHR37994">
    <property type="entry name" value="ARAE_2_N DOMAIN-CONTAINING PROTEIN-RELATED"/>
    <property type="match status" value="1"/>
</dbReference>
<dbReference type="Pfam" id="PF10334">
    <property type="entry name" value="BRE4"/>
    <property type="match status" value="1"/>
</dbReference>
<keyword evidence="4 6" id="KW-0472">Membrane</keyword>
<feature type="region of interest" description="Disordered" evidence="5">
    <location>
        <begin position="1"/>
        <end position="37"/>
    </location>
</feature>
<dbReference type="Proteomes" id="UP000654370">
    <property type="component" value="Unassembled WGS sequence"/>
</dbReference>
<evidence type="ECO:0000256" key="1">
    <source>
        <dbReference type="ARBA" id="ARBA00004141"/>
    </source>
</evidence>
<evidence type="ECO:0000259" key="8">
    <source>
        <dbReference type="Pfam" id="PF13515"/>
    </source>
</evidence>
<evidence type="ECO:0000256" key="4">
    <source>
        <dbReference type="ARBA" id="ARBA00023136"/>
    </source>
</evidence>
<keyword evidence="10" id="KW-1185">Reference proteome</keyword>
<dbReference type="AlphaFoldDB" id="A0A8H7PF70"/>
<evidence type="ECO:0000313" key="10">
    <source>
        <dbReference type="Proteomes" id="UP000654370"/>
    </source>
</evidence>
<dbReference type="InterPro" id="IPR018820">
    <property type="entry name" value="BRE4-related_DUF2421"/>
</dbReference>
<dbReference type="Pfam" id="PF13515">
    <property type="entry name" value="FUSC_2"/>
    <property type="match status" value="1"/>
</dbReference>
<sequence>LRRGRARSFRHPKARDRAEGLDRVNSGKPFSEDHNPLDALEHRDPDAMLPSNRFELFCYTLWLHRGLIYSPEVAFAFKACILVVLLSLPAFIESSMNWYADSLGEWAVVTALVWMGPSTGSNLFGMIVRCSGTIIGAIMSIVIWEISRSNPYALAVLQFVFYLPCWYVYLNISAPGKFWRITGQFAMVTNTLILGYTYFDLKSGNAVPVYAVAYERAVTVLVGVVAATILSVLPSPRNGRVELRHRMANTISQLGSLYEAFLALLLEDSRHQAKYPSLHNRKLFRKLAIGIRKQIRGEQVLFEQSKYEPPLRGRFPRRVYDQLLQILDNMLNLLIEMEYSLEKIDRSWRRGLVHSTWRARRDLLAVVLSSIQLATSSLANKLPLPPVVMRPTWARMKLTEHARMCPALQKEHLADPAYLYYAAYLMNSEQFCVEVEALLDCIRELVGDSNVSLWLKSNQREKNY</sequence>
<evidence type="ECO:0000256" key="5">
    <source>
        <dbReference type="SAM" id="MobiDB-lite"/>
    </source>
</evidence>
<evidence type="ECO:0000256" key="2">
    <source>
        <dbReference type="ARBA" id="ARBA00022692"/>
    </source>
</evidence>
<evidence type="ECO:0000256" key="3">
    <source>
        <dbReference type="ARBA" id="ARBA00022989"/>
    </source>
</evidence>
<keyword evidence="3 6" id="KW-1133">Transmembrane helix</keyword>
<evidence type="ECO:0008006" key="11">
    <source>
        <dbReference type="Google" id="ProtNLM"/>
    </source>
</evidence>
<evidence type="ECO:0000313" key="9">
    <source>
        <dbReference type="EMBL" id="KAG2172832.1"/>
    </source>
</evidence>
<name>A0A8H7PF70_MORIS</name>
<comment type="subcellular location">
    <subcellularLocation>
        <location evidence="1">Membrane</location>
        <topology evidence="1">Multi-pass membrane protein</topology>
    </subcellularLocation>
</comment>
<dbReference type="EMBL" id="JAEPQZ010000016">
    <property type="protein sequence ID" value="KAG2172832.1"/>
    <property type="molecule type" value="Genomic_DNA"/>
</dbReference>
<dbReference type="OrthoDB" id="2364991at2759"/>
<comment type="caution">
    <text evidence="9">The sequence shown here is derived from an EMBL/GenBank/DDBJ whole genome shotgun (WGS) entry which is preliminary data.</text>
</comment>